<comment type="caution">
    <text evidence="1">The sequence shown here is derived from an EMBL/GenBank/DDBJ whole genome shotgun (WGS) entry which is preliminary data.</text>
</comment>
<dbReference type="OrthoDB" id="4762310at2"/>
<dbReference type="RefSeq" id="WP_133351316.1">
    <property type="nucleotide sequence ID" value="NZ_SMZQ01000010.1"/>
</dbReference>
<evidence type="ECO:0000313" key="2">
    <source>
        <dbReference type="Proteomes" id="UP000294621"/>
    </source>
</evidence>
<dbReference type="Proteomes" id="UP000294621">
    <property type="component" value="Unassembled WGS sequence"/>
</dbReference>
<gene>
    <name evidence="1" type="ORF">E2R57_17865</name>
</gene>
<proteinExistence type="predicted"/>
<name>A0A4R5XS75_9MICC</name>
<evidence type="ECO:0000313" key="1">
    <source>
        <dbReference type="EMBL" id="TDL33765.1"/>
    </source>
</evidence>
<dbReference type="AlphaFoldDB" id="A0A4R5XS75"/>
<reference evidence="1 2" key="1">
    <citation type="submission" date="2019-03" db="EMBL/GenBank/DDBJ databases">
        <title>Genome Sequencing and Assembly of Various Microbes Isolated from Partially Reclaimed Soil and Acid Mine Drainage (AMD) Site.</title>
        <authorList>
            <person name="Steinbock B."/>
            <person name="Bechtold R."/>
            <person name="Sevigny J.L."/>
            <person name="Thomas D."/>
            <person name="Cuthill L.R."/>
            <person name="Aveiro Johannsen E.J."/>
            <person name="Thomas K."/>
            <person name="Ghosh A."/>
        </authorList>
    </citation>
    <scope>NUCLEOTIDE SEQUENCE [LARGE SCALE GENOMIC DNA]</scope>
    <source>
        <strain evidence="1 2">S-A1</strain>
    </source>
</reference>
<accession>A0A4R5XS75</accession>
<protein>
    <submittedName>
        <fullName evidence="1">Uncharacterized protein</fullName>
    </submittedName>
</protein>
<organism evidence="1 2">
    <name type="scientific">Arthrobacter nitrophenolicus</name>
    <dbReference type="NCBI Taxonomy" id="683150"/>
    <lineage>
        <taxon>Bacteria</taxon>
        <taxon>Bacillati</taxon>
        <taxon>Actinomycetota</taxon>
        <taxon>Actinomycetes</taxon>
        <taxon>Micrococcales</taxon>
        <taxon>Micrococcaceae</taxon>
        <taxon>Arthrobacter</taxon>
    </lineage>
</organism>
<dbReference type="EMBL" id="SMZQ01000010">
    <property type="protein sequence ID" value="TDL33765.1"/>
    <property type="molecule type" value="Genomic_DNA"/>
</dbReference>
<sequence length="306" mass="34544">MSRDMSNATEAIFEPVEHEIDLVIARLNRAEDHYRSFGRIWAEYLADDPHSLEHTRQDDGTVVVRLRREHAFPIPLSLAFGELLYELRAALDNCLYAVAALVSGENPPPSAARLEWPIRLTPAEWKSQASRYRDLPSEITDALERIQPYQAECPDWNSLAILHDLARIDRHRSMHGLVLYLSEFRLLADNRHIEVSDVRPPGIVDENAQLVRMRIADGVELSPENFDLHLQFDVDIADVSESAGPSGTVGRPWGPLDNRLRALIKATRQYTVGILGIAGDYVEKRDRLSRESEGATGISDASHNRQ</sequence>